<dbReference type="EnsemblProtists" id="HpaT806965">
    <property type="protein sequence ID" value="HpaP806965"/>
    <property type="gene ID" value="HpaG806965"/>
</dbReference>
<keyword evidence="3" id="KW-1185">Reference proteome</keyword>
<sequence length="92" mass="10358">MLIHVSAVHRSSPTALGTVRTPLDPRHTNELGTSSTASLRGDPWLVTDSSGVFNHTTSYTCAQRHGWPGWISYHFEQRAVESELYFRVSQHH</sequence>
<accession>M4BKN2</accession>
<dbReference type="Proteomes" id="UP000011713">
    <property type="component" value="Unassembled WGS sequence"/>
</dbReference>
<organism evidence="2 3">
    <name type="scientific">Hyaloperonospora arabidopsidis (strain Emoy2)</name>
    <name type="common">Downy mildew agent</name>
    <name type="synonym">Peronospora arabidopsidis</name>
    <dbReference type="NCBI Taxonomy" id="559515"/>
    <lineage>
        <taxon>Eukaryota</taxon>
        <taxon>Sar</taxon>
        <taxon>Stramenopiles</taxon>
        <taxon>Oomycota</taxon>
        <taxon>Peronosporomycetes</taxon>
        <taxon>Peronosporales</taxon>
        <taxon>Peronosporaceae</taxon>
        <taxon>Hyaloperonospora</taxon>
    </lineage>
</organism>
<reference evidence="2" key="2">
    <citation type="submission" date="2015-06" db="UniProtKB">
        <authorList>
            <consortium name="EnsemblProtists"/>
        </authorList>
    </citation>
    <scope>IDENTIFICATION</scope>
    <source>
        <strain evidence="2">Emoy2</strain>
    </source>
</reference>
<dbReference type="HOGENOM" id="CLU_2417892_0_0_1"/>
<evidence type="ECO:0000313" key="2">
    <source>
        <dbReference type="EnsemblProtists" id="HpaP806965"/>
    </source>
</evidence>
<evidence type="ECO:0000313" key="3">
    <source>
        <dbReference type="Proteomes" id="UP000011713"/>
    </source>
</evidence>
<proteinExistence type="predicted"/>
<dbReference type="EMBL" id="JH598357">
    <property type="status" value="NOT_ANNOTATED_CDS"/>
    <property type="molecule type" value="Genomic_DNA"/>
</dbReference>
<dbReference type="InParanoid" id="M4BKN2"/>
<dbReference type="AlphaFoldDB" id="M4BKN2"/>
<reference evidence="3" key="1">
    <citation type="journal article" date="2010" name="Science">
        <title>Signatures of adaptation to obligate biotrophy in the Hyaloperonospora arabidopsidis genome.</title>
        <authorList>
            <person name="Baxter L."/>
            <person name="Tripathy S."/>
            <person name="Ishaque N."/>
            <person name="Boot N."/>
            <person name="Cabral A."/>
            <person name="Kemen E."/>
            <person name="Thines M."/>
            <person name="Ah-Fong A."/>
            <person name="Anderson R."/>
            <person name="Badejoko W."/>
            <person name="Bittner-Eddy P."/>
            <person name="Boore J.L."/>
            <person name="Chibucos M.C."/>
            <person name="Coates M."/>
            <person name="Dehal P."/>
            <person name="Delehaunty K."/>
            <person name="Dong S."/>
            <person name="Downton P."/>
            <person name="Dumas B."/>
            <person name="Fabro G."/>
            <person name="Fronick C."/>
            <person name="Fuerstenberg S.I."/>
            <person name="Fulton L."/>
            <person name="Gaulin E."/>
            <person name="Govers F."/>
            <person name="Hughes L."/>
            <person name="Humphray S."/>
            <person name="Jiang R.H."/>
            <person name="Judelson H."/>
            <person name="Kamoun S."/>
            <person name="Kyung K."/>
            <person name="Meijer H."/>
            <person name="Minx P."/>
            <person name="Morris P."/>
            <person name="Nelson J."/>
            <person name="Phuntumart V."/>
            <person name="Qutob D."/>
            <person name="Rehmany A."/>
            <person name="Rougon-Cardoso A."/>
            <person name="Ryden P."/>
            <person name="Torto-Alalibo T."/>
            <person name="Studholme D."/>
            <person name="Wang Y."/>
            <person name="Win J."/>
            <person name="Wood J."/>
            <person name="Clifton S.W."/>
            <person name="Rogers J."/>
            <person name="Van den Ackerveken G."/>
            <person name="Jones J.D."/>
            <person name="McDowell J.M."/>
            <person name="Beynon J."/>
            <person name="Tyler B.M."/>
        </authorList>
    </citation>
    <scope>NUCLEOTIDE SEQUENCE [LARGE SCALE GENOMIC DNA]</scope>
    <source>
        <strain evidence="3">Emoy2</strain>
    </source>
</reference>
<name>M4BKN2_HYAAE</name>
<dbReference type="VEuPathDB" id="FungiDB:HpaG806965"/>
<feature type="region of interest" description="Disordered" evidence="1">
    <location>
        <begin position="14"/>
        <end position="36"/>
    </location>
</feature>
<evidence type="ECO:0000256" key="1">
    <source>
        <dbReference type="SAM" id="MobiDB-lite"/>
    </source>
</evidence>
<protein>
    <submittedName>
        <fullName evidence="2">Uncharacterized protein</fullName>
    </submittedName>
</protein>